<reference evidence="1" key="1">
    <citation type="submission" date="2023-09" db="EMBL/GenBank/DDBJ databases">
        <title>Paucibacter sp. APW11 Genome sequencing and assembly.</title>
        <authorList>
            <person name="Kim I."/>
        </authorList>
    </citation>
    <scope>NUCLEOTIDE SEQUENCE</scope>
    <source>
        <strain evidence="1">APW11</strain>
    </source>
</reference>
<sequence>MSLTMYTASIPVFTRMLGNALTWLERAAAHAEAKKFDPAVYMTLRLAPDMFPLPRQIQIACDMAKGAAARLGGIEVPSWEDKEASLAELAERIQRTITFVNSVPQASIEGSEARAIVLPRRVGEPLHFSGEDYLRDFVLPHFYFHLTTTYGLLRQAGVELGKADFIGR</sequence>
<dbReference type="Gene3D" id="1.20.120.450">
    <property type="entry name" value="dinb family like domain"/>
    <property type="match status" value="1"/>
</dbReference>
<keyword evidence="2" id="KW-1185">Reference proteome</keyword>
<dbReference type="EMBL" id="JAVXZY010000002">
    <property type="protein sequence ID" value="MDT8998838.1"/>
    <property type="molecule type" value="Genomic_DNA"/>
</dbReference>
<proteinExistence type="predicted"/>
<dbReference type="RefSeq" id="WP_315649342.1">
    <property type="nucleotide sequence ID" value="NZ_JAVXZY010000002.1"/>
</dbReference>
<dbReference type="PANTHER" id="PTHR36922:SF1">
    <property type="entry name" value="DUF1993 DOMAIN-CONTAINING PROTEIN"/>
    <property type="match status" value="1"/>
</dbReference>
<dbReference type="InterPro" id="IPR034660">
    <property type="entry name" value="DinB/YfiT-like"/>
</dbReference>
<comment type="caution">
    <text evidence="1">The sequence shown here is derived from an EMBL/GenBank/DDBJ whole genome shotgun (WGS) entry which is preliminary data.</text>
</comment>
<name>A0ABU3P8E1_9BURK</name>
<accession>A0ABU3P8E1</accession>
<dbReference type="PANTHER" id="PTHR36922">
    <property type="entry name" value="BLL2446 PROTEIN"/>
    <property type="match status" value="1"/>
</dbReference>
<evidence type="ECO:0000313" key="2">
    <source>
        <dbReference type="Proteomes" id="UP001246372"/>
    </source>
</evidence>
<protein>
    <submittedName>
        <fullName evidence="1">DUF1993 domain-containing protein</fullName>
    </submittedName>
</protein>
<evidence type="ECO:0000313" key="1">
    <source>
        <dbReference type="EMBL" id="MDT8998838.1"/>
    </source>
</evidence>
<organism evidence="1 2">
    <name type="scientific">Roseateles aquae</name>
    <dbReference type="NCBI Taxonomy" id="3077235"/>
    <lineage>
        <taxon>Bacteria</taxon>
        <taxon>Pseudomonadati</taxon>
        <taxon>Pseudomonadota</taxon>
        <taxon>Betaproteobacteria</taxon>
        <taxon>Burkholderiales</taxon>
        <taxon>Sphaerotilaceae</taxon>
        <taxon>Roseateles</taxon>
    </lineage>
</organism>
<dbReference type="Proteomes" id="UP001246372">
    <property type="component" value="Unassembled WGS sequence"/>
</dbReference>
<dbReference type="InterPro" id="IPR018531">
    <property type="entry name" value="DUF1993"/>
</dbReference>
<dbReference type="Pfam" id="PF09351">
    <property type="entry name" value="DUF1993"/>
    <property type="match status" value="1"/>
</dbReference>
<gene>
    <name evidence="1" type="ORF">RQP53_06115</name>
</gene>
<dbReference type="SUPFAM" id="SSF109854">
    <property type="entry name" value="DinB/YfiT-like putative metalloenzymes"/>
    <property type="match status" value="1"/>
</dbReference>